<keyword evidence="1" id="KW-1133">Transmembrane helix</keyword>
<dbReference type="EMBL" id="JAGYWB010000009">
    <property type="protein sequence ID" value="KAI0511285.1"/>
    <property type="molecule type" value="Genomic_DNA"/>
</dbReference>
<sequence length="128" mass="15185">MIQDFQLWICFGVLELFYHVLVFVIILCLFYFFTSNKTCFDGTIFFICINKKIFGKQTNIIMYAVDDHRLSHPLSKLIRGVLEQRMLTQRSIRGGCPNCWDMTLRSSIGQRRRTMRQMPCPDAWGNYR</sequence>
<protein>
    <submittedName>
        <fullName evidence="2">Uncharacterized protein</fullName>
    </submittedName>
</protein>
<feature type="transmembrane region" description="Helical" evidence="1">
    <location>
        <begin position="7"/>
        <end position="33"/>
    </location>
</feature>
<accession>A0A8T3BHC8</accession>
<keyword evidence="1" id="KW-0472">Membrane</keyword>
<name>A0A8T3BHC8_DENNO</name>
<dbReference type="SMR" id="A0A8T3BHC8"/>
<reference evidence="2" key="1">
    <citation type="journal article" date="2022" name="Front. Genet.">
        <title>Chromosome-Scale Assembly of the Dendrobium nobile Genome Provides Insights Into the Molecular Mechanism of the Biosynthesis of the Medicinal Active Ingredient of Dendrobium.</title>
        <authorList>
            <person name="Xu Q."/>
            <person name="Niu S.-C."/>
            <person name="Li K.-L."/>
            <person name="Zheng P.-J."/>
            <person name="Zhang X.-J."/>
            <person name="Jia Y."/>
            <person name="Liu Y."/>
            <person name="Niu Y.-X."/>
            <person name="Yu L.-H."/>
            <person name="Chen D.-F."/>
            <person name="Zhang G.-Q."/>
        </authorList>
    </citation>
    <scope>NUCLEOTIDE SEQUENCE</scope>
    <source>
        <tissue evidence="2">Leaf</tissue>
    </source>
</reference>
<proteinExistence type="predicted"/>
<keyword evidence="3" id="KW-1185">Reference proteome</keyword>
<dbReference type="Proteomes" id="UP000829196">
    <property type="component" value="Unassembled WGS sequence"/>
</dbReference>
<dbReference type="AlphaFoldDB" id="A0A8T3BHC8"/>
<comment type="caution">
    <text evidence="2">The sequence shown here is derived from an EMBL/GenBank/DDBJ whole genome shotgun (WGS) entry which is preliminary data.</text>
</comment>
<keyword evidence="1" id="KW-0812">Transmembrane</keyword>
<evidence type="ECO:0000256" key="1">
    <source>
        <dbReference type="SAM" id="Phobius"/>
    </source>
</evidence>
<gene>
    <name evidence="2" type="ORF">KFK09_011910</name>
</gene>
<evidence type="ECO:0000313" key="3">
    <source>
        <dbReference type="Proteomes" id="UP000829196"/>
    </source>
</evidence>
<evidence type="ECO:0000313" key="2">
    <source>
        <dbReference type="EMBL" id="KAI0511285.1"/>
    </source>
</evidence>
<organism evidence="2 3">
    <name type="scientific">Dendrobium nobile</name>
    <name type="common">Orchid</name>
    <dbReference type="NCBI Taxonomy" id="94219"/>
    <lineage>
        <taxon>Eukaryota</taxon>
        <taxon>Viridiplantae</taxon>
        <taxon>Streptophyta</taxon>
        <taxon>Embryophyta</taxon>
        <taxon>Tracheophyta</taxon>
        <taxon>Spermatophyta</taxon>
        <taxon>Magnoliopsida</taxon>
        <taxon>Liliopsida</taxon>
        <taxon>Asparagales</taxon>
        <taxon>Orchidaceae</taxon>
        <taxon>Epidendroideae</taxon>
        <taxon>Malaxideae</taxon>
        <taxon>Dendrobiinae</taxon>
        <taxon>Dendrobium</taxon>
    </lineage>
</organism>